<evidence type="ECO:0000256" key="1">
    <source>
        <dbReference type="ARBA" id="ARBA00022723"/>
    </source>
</evidence>
<dbReference type="PANTHER" id="PTHR31332:SF6">
    <property type="entry name" value="FORMATE DEHYDROGENASE SUBUNIT BETA"/>
    <property type="match status" value="1"/>
</dbReference>
<organism evidence="5">
    <name type="scientific">candidate division WOR-3 bacterium</name>
    <dbReference type="NCBI Taxonomy" id="2052148"/>
    <lineage>
        <taxon>Bacteria</taxon>
        <taxon>Bacteria division WOR-3</taxon>
    </lineage>
</organism>
<protein>
    <recommendedName>
        <fullName evidence="4">4Fe-4S ferredoxin-type domain-containing protein</fullName>
    </recommendedName>
</protein>
<dbReference type="EMBL" id="DQWE01000185">
    <property type="protein sequence ID" value="HDI82923.1"/>
    <property type="molecule type" value="Genomic_DNA"/>
</dbReference>
<dbReference type="InterPro" id="IPR007525">
    <property type="entry name" value="FrhB_FdhB_C"/>
</dbReference>
<dbReference type="PROSITE" id="PS00198">
    <property type="entry name" value="4FE4S_FER_1"/>
    <property type="match status" value="2"/>
</dbReference>
<accession>A0A7C0ZHC6</accession>
<feature type="domain" description="4Fe-4S ferredoxin-type" evidence="4">
    <location>
        <begin position="308"/>
        <end position="336"/>
    </location>
</feature>
<keyword evidence="1" id="KW-0479">Metal-binding</keyword>
<dbReference type="InterPro" id="IPR017900">
    <property type="entry name" value="4Fe4S_Fe_S_CS"/>
</dbReference>
<dbReference type="Pfam" id="PF04432">
    <property type="entry name" value="FrhB_FdhB_C"/>
    <property type="match status" value="1"/>
</dbReference>
<keyword evidence="2" id="KW-0408">Iron</keyword>
<dbReference type="InterPro" id="IPR045220">
    <property type="entry name" value="FRHB/FDHB/HCAR-like"/>
</dbReference>
<evidence type="ECO:0000256" key="3">
    <source>
        <dbReference type="ARBA" id="ARBA00023014"/>
    </source>
</evidence>
<dbReference type="InterPro" id="IPR017896">
    <property type="entry name" value="4Fe4S_Fe-S-bd"/>
</dbReference>
<evidence type="ECO:0000256" key="2">
    <source>
        <dbReference type="ARBA" id="ARBA00023004"/>
    </source>
</evidence>
<keyword evidence="3" id="KW-0411">Iron-sulfur</keyword>
<reference evidence="5" key="1">
    <citation type="journal article" date="2020" name="mSystems">
        <title>Genome- and Community-Level Interaction Insights into Carbon Utilization and Element Cycling Functions of Hydrothermarchaeota in Hydrothermal Sediment.</title>
        <authorList>
            <person name="Zhou Z."/>
            <person name="Liu Y."/>
            <person name="Xu W."/>
            <person name="Pan J."/>
            <person name="Luo Z.H."/>
            <person name="Li M."/>
        </authorList>
    </citation>
    <scope>NUCLEOTIDE SEQUENCE [LARGE SCALE GENOMIC DNA]</scope>
    <source>
        <strain evidence="5">HyVt-102</strain>
    </source>
</reference>
<comment type="caution">
    <text evidence="5">The sequence shown here is derived from an EMBL/GenBank/DDBJ whole genome shotgun (WGS) entry which is preliminary data.</text>
</comment>
<proteinExistence type="predicted"/>
<dbReference type="InterPro" id="IPR009051">
    <property type="entry name" value="Helical_ferredxn"/>
</dbReference>
<name>A0A7C0ZHC6_UNCW3</name>
<evidence type="ECO:0000313" key="5">
    <source>
        <dbReference type="EMBL" id="HDI82923.1"/>
    </source>
</evidence>
<dbReference type="GO" id="GO:0046872">
    <property type="term" value="F:metal ion binding"/>
    <property type="evidence" value="ECO:0007669"/>
    <property type="project" value="UniProtKB-KW"/>
</dbReference>
<dbReference type="SUPFAM" id="SSF46548">
    <property type="entry name" value="alpha-helical ferredoxin"/>
    <property type="match status" value="1"/>
</dbReference>
<dbReference type="Gene3D" id="1.10.1060.10">
    <property type="entry name" value="Alpha-helical ferredoxin"/>
    <property type="match status" value="1"/>
</dbReference>
<dbReference type="AlphaFoldDB" id="A0A7C0ZHC6"/>
<dbReference type="PROSITE" id="PS51379">
    <property type="entry name" value="4FE4S_FER_2"/>
    <property type="match status" value="1"/>
</dbReference>
<dbReference type="GO" id="GO:0051536">
    <property type="term" value="F:iron-sulfur cluster binding"/>
    <property type="evidence" value="ECO:0007669"/>
    <property type="project" value="UniProtKB-KW"/>
</dbReference>
<gene>
    <name evidence="5" type="ORF">ENF18_03925</name>
</gene>
<evidence type="ECO:0000259" key="4">
    <source>
        <dbReference type="PROSITE" id="PS51379"/>
    </source>
</evidence>
<sequence>MSKEDYMTARIKSDEINKGAREFLKNLLEKKMVDALIVPLKLDTGRGAFPAFVTSMDYLEKAMPFVPLMPVNTATQVSKITRMESSTKKIGVVMRPCEIRAYIELIKFNQIEPENLVIIGTDCYGVIDSLEYKNLVDSGENPDEIFLNNLKQGKEDYLRRACKTCTNPVPNKYADIVMGYFGTGMDGNILLISQTEKGEEILKALEYQEEEIQGRDDEVKKLVEKRGAYWEDVKKKTFEELNGIDNLLKFFDTCIDCHNCKDQCPICFCKECFWESPVFEFRPPNYFEWAEKKGAFRLPTDTLFFHLGRLSHMSHSCVGCGMCEDACPKGIELQRLFYGVGEKTAAVFDYHPGMDLEEEPPLTTFREDELQELG</sequence>
<dbReference type="Proteomes" id="UP000885847">
    <property type="component" value="Unassembled WGS sequence"/>
</dbReference>
<dbReference type="GO" id="GO:0052592">
    <property type="term" value="F:oxidoreductase activity, acting on CH or CH2 groups, with an iron-sulfur protein as acceptor"/>
    <property type="evidence" value="ECO:0007669"/>
    <property type="project" value="TreeGrafter"/>
</dbReference>
<dbReference type="PANTHER" id="PTHR31332">
    <property type="entry name" value="7-HYDROXYMETHYL CHLOROPHYLL A REDUCTASE, CHLOROPLASTIC"/>
    <property type="match status" value="1"/>
</dbReference>